<dbReference type="PANTHER" id="PTHR43081">
    <property type="entry name" value="ADENYLATE CYCLASE, TERMINAL-DIFFERENTIATION SPECIFIC-RELATED"/>
    <property type="match status" value="1"/>
</dbReference>
<dbReference type="InterPro" id="IPR029787">
    <property type="entry name" value="Nucleotide_cyclase"/>
</dbReference>
<dbReference type="SUPFAM" id="SSF55073">
    <property type="entry name" value="Nucleotide cyclase"/>
    <property type="match status" value="1"/>
</dbReference>
<organism evidence="2">
    <name type="scientific">marine sediment metagenome</name>
    <dbReference type="NCBI Taxonomy" id="412755"/>
    <lineage>
        <taxon>unclassified sequences</taxon>
        <taxon>metagenomes</taxon>
        <taxon>ecological metagenomes</taxon>
    </lineage>
</organism>
<dbReference type="InterPro" id="IPR050697">
    <property type="entry name" value="Adenylyl/Guanylyl_Cyclase_3/4"/>
</dbReference>
<dbReference type="GO" id="GO:0009190">
    <property type="term" value="P:cyclic nucleotide biosynthetic process"/>
    <property type="evidence" value="ECO:0007669"/>
    <property type="project" value="InterPro"/>
</dbReference>
<feature type="domain" description="Guanylate cyclase" evidence="1">
    <location>
        <begin position="1"/>
        <end position="98"/>
    </location>
</feature>
<accession>A0A0F9BC73</accession>
<dbReference type="EMBL" id="LAZR01052863">
    <property type="protein sequence ID" value="KKK82021.1"/>
    <property type="molecule type" value="Genomic_DNA"/>
</dbReference>
<name>A0A0F9BC73_9ZZZZ</name>
<gene>
    <name evidence="2" type="ORF">LCGC14_2807550</name>
</gene>
<dbReference type="Gene3D" id="3.30.70.1230">
    <property type="entry name" value="Nucleotide cyclase"/>
    <property type="match status" value="1"/>
</dbReference>
<feature type="non-terminal residue" evidence="2">
    <location>
        <position position="1"/>
    </location>
</feature>
<evidence type="ECO:0000313" key="2">
    <source>
        <dbReference type="EMBL" id="KKK82021.1"/>
    </source>
</evidence>
<comment type="caution">
    <text evidence="2">The sequence shown here is derived from an EMBL/GenBank/DDBJ whole genome shotgun (WGS) entry which is preliminary data.</text>
</comment>
<dbReference type="CDD" id="cd07302">
    <property type="entry name" value="CHD"/>
    <property type="match status" value="1"/>
</dbReference>
<evidence type="ECO:0000259" key="1">
    <source>
        <dbReference type="PROSITE" id="PS50125"/>
    </source>
</evidence>
<dbReference type="Pfam" id="PF00211">
    <property type="entry name" value="Guanylate_cyc"/>
    <property type="match status" value="1"/>
</dbReference>
<dbReference type="GO" id="GO:0035556">
    <property type="term" value="P:intracellular signal transduction"/>
    <property type="evidence" value="ECO:0007669"/>
    <property type="project" value="InterPro"/>
</dbReference>
<sequence>TQRLGDANAQDLVRIHNTIVRDSLKAQGGSEIKHTGDGIMASFPSASGALECALAIQQAVADQSDSPLRVRIGLNAGEPIAEEEDLFGTAVQLAARICAHAEPGQILTSDLVKGLAAGKRFLFADRGETALRGFEDPVPLFELRWREE</sequence>
<proteinExistence type="predicted"/>
<reference evidence="2" key="1">
    <citation type="journal article" date="2015" name="Nature">
        <title>Complex archaea that bridge the gap between prokaryotes and eukaryotes.</title>
        <authorList>
            <person name="Spang A."/>
            <person name="Saw J.H."/>
            <person name="Jorgensen S.L."/>
            <person name="Zaremba-Niedzwiedzka K."/>
            <person name="Martijn J."/>
            <person name="Lind A.E."/>
            <person name="van Eijk R."/>
            <person name="Schleper C."/>
            <person name="Guy L."/>
            <person name="Ettema T.J."/>
        </authorList>
    </citation>
    <scope>NUCLEOTIDE SEQUENCE</scope>
</reference>
<dbReference type="InterPro" id="IPR001054">
    <property type="entry name" value="A/G_cyclase"/>
</dbReference>
<dbReference type="AlphaFoldDB" id="A0A0F9BC73"/>
<protein>
    <recommendedName>
        <fullName evidence="1">Guanylate cyclase domain-containing protein</fullName>
    </recommendedName>
</protein>
<dbReference type="PANTHER" id="PTHR43081:SF1">
    <property type="entry name" value="ADENYLATE CYCLASE, TERMINAL-DIFFERENTIATION SPECIFIC"/>
    <property type="match status" value="1"/>
</dbReference>
<dbReference type="PROSITE" id="PS50125">
    <property type="entry name" value="GUANYLATE_CYCLASE_2"/>
    <property type="match status" value="1"/>
</dbReference>